<protein>
    <submittedName>
        <fullName evidence="2">Uncharacterized protein</fullName>
    </submittedName>
</protein>
<accession>A0AA86SYR9</accession>
<evidence type="ECO:0000313" key="3">
    <source>
        <dbReference type="Proteomes" id="UP001189624"/>
    </source>
</evidence>
<dbReference type="EMBL" id="OY731405">
    <property type="protein sequence ID" value="CAJ1970995.1"/>
    <property type="molecule type" value="Genomic_DNA"/>
</dbReference>
<dbReference type="Gene3D" id="1.25.40.10">
    <property type="entry name" value="Tetratricopeptide repeat domain"/>
    <property type="match status" value="1"/>
</dbReference>
<dbReference type="PANTHER" id="PTHR26312:SF176">
    <property type="entry name" value="TETRATRICOPEPTIDE-LIKE HELICAL DOMAIN-CONTAINING PROTEIN-RELATED"/>
    <property type="match status" value="1"/>
</dbReference>
<dbReference type="PANTHER" id="PTHR26312">
    <property type="entry name" value="TETRATRICOPEPTIDE REPEAT PROTEIN 5"/>
    <property type="match status" value="1"/>
</dbReference>
<evidence type="ECO:0000256" key="1">
    <source>
        <dbReference type="SAM" id="MobiDB-lite"/>
    </source>
</evidence>
<sequence length="455" mass="52391">MFTSENDLTVETASRRNSRKLSNVKVKEFESAKRESVCSALFDDDFHQEEMMNVVEGGCCDENGNEIASSASDNTPNKQVKNVSGRGSSEEFGTMEPDVLEPSLLGIQPEPPSWPERDEILRLRFERKVNSVEIPLSIRMIKKKLQLEEGFKEAGELTGLTNCSVKKTFSSMVFIMHELQNHALQTRQSVCGEYLENFMAKLGREMDASLVWLFQLVFWKTPTLMVDVMVFVANFLFFSMNDNTVKAIAPSMVTKDLPLTNNENKVQHSQGGTGVHQGEYVKHELSEEEEMLWNSLQEKAAMLQKEMRSEVLDHHTRQRLVAPVSVKLEGDLYDEYLKTERYYRKYLQRTPHCSLLLSNYAQFLFLVFRDITKAELYYKLSVQVEKPEAEAFSRYADFLWMVRKDVWAAELRYQQALQADPGNTYYLSKYASFSWNTCGQDANAYSIDELDNLQL</sequence>
<reference evidence="2" key="1">
    <citation type="submission" date="2023-10" db="EMBL/GenBank/DDBJ databases">
        <authorList>
            <person name="Domelevo Entfellner J.-B."/>
        </authorList>
    </citation>
    <scope>NUCLEOTIDE SEQUENCE</scope>
</reference>
<dbReference type="SUPFAM" id="SSF48452">
    <property type="entry name" value="TPR-like"/>
    <property type="match status" value="1"/>
</dbReference>
<dbReference type="AlphaFoldDB" id="A0AA86SYR9"/>
<feature type="region of interest" description="Disordered" evidence="1">
    <location>
        <begin position="65"/>
        <end position="92"/>
    </location>
</feature>
<proteinExistence type="predicted"/>
<organism evidence="2 3">
    <name type="scientific">Sphenostylis stenocarpa</name>
    <dbReference type="NCBI Taxonomy" id="92480"/>
    <lineage>
        <taxon>Eukaryota</taxon>
        <taxon>Viridiplantae</taxon>
        <taxon>Streptophyta</taxon>
        <taxon>Embryophyta</taxon>
        <taxon>Tracheophyta</taxon>
        <taxon>Spermatophyta</taxon>
        <taxon>Magnoliopsida</taxon>
        <taxon>eudicotyledons</taxon>
        <taxon>Gunneridae</taxon>
        <taxon>Pentapetalae</taxon>
        <taxon>rosids</taxon>
        <taxon>fabids</taxon>
        <taxon>Fabales</taxon>
        <taxon>Fabaceae</taxon>
        <taxon>Papilionoideae</taxon>
        <taxon>50 kb inversion clade</taxon>
        <taxon>NPAAA clade</taxon>
        <taxon>indigoferoid/millettioid clade</taxon>
        <taxon>Phaseoleae</taxon>
        <taxon>Sphenostylis</taxon>
    </lineage>
</organism>
<feature type="compositionally biased region" description="Polar residues" evidence="1">
    <location>
        <begin position="66"/>
        <end position="87"/>
    </location>
</feature>
<dbReference type="Gramene" id="rna-AYBTSS11_LOCUS22992">
    <property type="protein sequence ID" value="CAJ1970995.1"/>
    <property type="gene ID" value="gene-AYBTSS11_LOCUS22992"/>
</dbReference>
<keyword evidence="3" id="KW-1185">Reference proteome</keyword>
<dbReference type="Proteomes" id="UP001189624">
    <property type="component" value="Chromosome 8"/>
</dbReference>
<name>A0AA86SYR9_9FABA</name>
<gene>
    <name evidence="2" type="ORF">AYBTSS11_LOCUS22992</name>
</gene>
<dbReference type="InterPro" id="IPR011990">
    <property type="entry name" value="TPR-like_helical_dom_sf"/>
</dbReference>
<evidence type="ECO:0000313" key="2">
    <source>
        <dbReference type="EMBL" id="CAJ1970995.1"/>
    </source>
</evidence>